<gene>
    <name evidence="1" type="ORF">PR048_002018</name>
</gene>
<proteinExistence type="predicted"/>
<name>A0ABQ9IIZ9_9NEOP</name>
<dbReference type="Gene3D" id="3.40.50.1010">
    <property type="entry name" value="5'-nuclease"/>
    <property type="match status" value="1"/>
</dbReference>
<organism evidence="1 2">
    <name type="scientific">Dryococelus australis</name>
    <dbReference type="NCBI Taxonomy" id="614101"/>
    <lineage>
        <taxon>Eukaryota</taxon>
        <taxon>Metazoa</taxon>
        <taxon>Ecdysozoa</taxon>
        <taxon>Arthropoda</taxon>
        <taxon>Hexapoda</taxon>
        <taxon>Insecta</taxon>
        <taxon>Pterygota</taxon>
        <taxon>Neoptera</taxon>
        <taxon>Polyneoptera</taxon>
        <taxon>Phasmatodea</taxon>
        <taxon>Verophasmatodea</taxon>
        <taxon>Anareolatae</taxon>
        <taxon>Phasmatidae</taxon>
        <taxon>Eurycanthinae</taxon>
        <taxon>Dryococelus</taxon>
    </lineage>
</organism>
<dbReference type="Proteomes" id="UP001159363">
    <property type="component" value="Chromosome 1"/>
</dbReference>
<evidence type="ECO:0000313" key="2">
    <source>
        <dbReference type="Proteomes" id="UP001159363"/>
    </source>
</evidence>
<dbReference type="EMBL" id="JARBHB010000001">
    <property type="protein sequence ID" value="KAJ8896673.1"/>
    <property type="molecule type" value="Genomic_DNA"/>
</dbReference>
<protein>
    <submittedName>
        <fullName evidence="1">Uncharacterized protein</fullName>
    </submittedName>
</protein>
<evidence type="ECO:0000313" key="1">
    <source>
        <dbReference type="EMBL" id="KAJ8896673.1"/>
    </source>
</evidence>
<accession>A0ABQ9IIZ9</accession>
<keyword evidence="2" id="KW-1185">Reference proteome</keyword>
<sequence length="299" mass="33129">MCKTVKSAFLQLFSSTTTEENCTNDPRRIVIDGGHVLHALVWLRPATYGQTADAYLEFVQKHYRVSAIVVLHDCIVRSTKSQKHFRRASKRTSAEIMFDMNTSASTTQADLLSNHHNKKRIISFLSHHFERSGIEVCSSEGDADTLIVKRELELASVGNNATVFASDTDIVVMLLARAADDMELRFVSPGKKKAWKILQRPDMRNVTKVFNSPESTKEEVYAAGEKFVKAQHGGINLTGGSQLAGGFLVPILTSWALAPESLLRLISYGCKTYCGYRCECRRAGLACSTMCGIVEEEVA</sequence>
<reference evidence="1 2" key="1">
    <citation type="submission" date="2023-02" db="EMBL/GenBank/DDBJ databases">
        <title>LHISI_Scaffold_Assembly.</title>
        <authorList>
            <person name="Stuart O.P."/>
            <person name="Cleave R."/>
            <person name="Magrath M.J.L."/>
            <person name="Mikheyev A.S."/>
        </authorList>
    </citation>
    <scope>NUCLEOTIDE SEQUENCE [LARGE SCALE GENOMIC DNA]</scope>
    <source>
        <strain evidence="1">Daus_M_001</strain>
        <tissue evidence="1">Leg muscle</tissue>
    </source>
</reference>
<comment type="caution">
    <text evidence="1">The sequence shown here is derived from an EMBL/GenBank/DDBJ whole genome shotgun (WGS) entry which is preliminary data.</text>
</comment>